<dbReference type="PANTHER" id="PTHR41368:SF1">
    <property type="entry name" value="PROTEIN YGHO"/>
    <property type="match status" value="1"/>
</dbReference>
<evidence type="ECO:0000313" key="1">
    <source>
        <dbReference type="EMBL" id="PYF76982.1"/>
    </source>
</evidence>
<dbReference type="InterPro" id="IPR039968">
    <property type="entry name" value="BcerS-like"/>
</dbReference>
<protein>
    <recommendedName>
        <fullName evidence="3">N-acetyltransferase domain-containing protein</fullName>
    </recommendedName>
</protein>
<keyword evidence="2" id="KW-1185">Reference proteome</keyword>
<evidence type="ECO:0008006" key="3">
    <source>
        <dbReference type="Google" id="ProtNLM"/>
    </source>
</evidence>
<name>A0A318UKQ9_9SPHI</name>
<sequence>MYLRKVTNKEQAALFLDFPKQLHQTNPNYIQPLDKDVEAIFDENKNKCFLHGKCTRWLLFNDKQQVIGRIAAFVNYEYLQAQPTGGIGFFECIDSERAAHYMFDYCRFWLMQQGIEAMDGPINFGERMNWWGLLLEGFHSPLYGMNYNPPYYKRLFESYGFQVYFYQDCYSLSLREELPDKFYKIRDRIKSNDSYKVIPFCKKDLVEFAQDFTYIYNKSWQNHGEGKSIKEKEAVKLFKAMKDVLDEKTIWFTYHEGNPIACWLNLPDLNAHFKSLKGKFGPLEMLKFLWQRKFSPTRKLVGVLFGVVPEYQNKGIEAFMIVNALETIKSKTQYNNYEMQWVGDFNPKMVNFALNMGAQRTRQLATYRYLFDDTRSFYKHPTIS</sequence>
<gene>
    <name evidence="1" type="ORF">B0O44_101459</name>
</gene>
<dbReference type="SUPFAM" id="SSF55729">
    <property type="entry name" value="Acyl-CoA N-acyltransferases (Nat)"/>
    <property type="match status" value="1"/>
</dbReference>
<evidence type="ECO:0000313" key="2">
    <source>
        <dbReference type="Proteomes" id="UP000248198"/>
    </source>
</evidence>
<accession>A0A318UKQ9</accession>
<dbReference type="PANTHER" id="PTHR41368">
    <property type="entry name" value="PROTEIN YGHO"/>
    <property type="match status" value="1"/>
</dbReference>
<dbReference type="AlphaFoldDB" id="A0A318UKQ9"/>
<dbReference type="Gene3D" id="3.40.630.30">
    <property type="match status" value="1"/>
</dbReference>
<proteinExistence type="predicted"/>
<organism evidence="1 2">
    <name type="scientific">Pedobacter nutrimenti</name>
    <dbReference type="NCBI Taxonomy" id="1241337"/>
    <lineage>
        <taxon>Bacteria</taxon>
        <taxon>Pseudomonadati</taxon>
        <taxon>Bacteroidota</taxon>
        <taxon>Sphingobacteriia</taxon>
        <taxon>Sphingobacteriales</taxon>
        <taxon>Sphingobacteriaceae</taxon>
        <taxon>Pedobacter</taxon>
    </lineage>
</organism>
<dbReference type="InterPro" id="IPR016181">
    <property type="entry name" value="Acyl_CoA_acyltransferase"/>
</dbReference>
<dbReference type="Proteomes" id="UP000248198">
    <property type="component" value="Unassembled WGS sequence"/>
</dbReference>
<reference evidence="1 2" key="1">
    <citation type="submission" date="2018-06" db="EMBL/GenBank/DDBJ databases">
        <title>Genomic Encyclopedia of Archaeal and Bacterial Type Strains, Phase II (KMG-II): from individual species to whole genera.</title>
        <authorList>
            <person name="Goeker M."/>
        </authorList>
    </citation>
    <scope>NUCLEOTIDE SEQUENCE [LARGE SCALE GENOMIC DNA]</scope>
    <source>
        <strain evidence="1 2">DSM 27372</strain>
    </source>
</reference>
<comment type="caution">
    <text evidence="1">The sequence shown here is derived from an EMBL/GenBank/DDBJ whole genome shotgun (WGS) entry which is preliminary data.</text>
</comment>
<dbReference type="EMBL" id="QKLU01000001">
    <property type="protein sequence ID" value="PYF76982.1"/>
    <property type="molecule type" value="Genomic_DNA"/>
</dbReference>
<dbReference type="OrthoDB" id="9806005at2"/>